<evidence type="ECO:0000256" key="3">
    <source>
        <dbReference type="ARBA" id="ARBA00023204"/>
    </source>
</evidence>
<dbReference type="InterPro" id="IPR002999">
    <property type="entry name" value="Tudor"/>
</dbReference>
<dbReference type="GO" id="GO:0007064">
    <property type="term" value="P:mitotic sister chromatid cohesion"/>
    <property type="evidence" value="ECO:0007669"/>
    <property type="project" value="InterPro"/>
</dbReference>
<accession>A0AAD4TL45</accession>
<protein>
    <recommendedName>
        <fullName evidence="6">Tudor domain-containing protein</fullName>
    </recommendedName>
</protein>
<gene>
    <name evidence="7" type="ORF">MKW98_005814</name>
</gene>
<comment type="subcellular location">
    <subcellularLocation>
        <location evidence="1">Nucleus</location>
    </subcellularLocation>
</comment>
<evidence type="ECO:0000313" key="7">
    <source>
        <dbReference type="EMBL" id="KAI3962183.1"/>
    </source>
</evidence>
<sequence>MQLSRGMVMDTNISDGGSRSRKRKAGDDRDMEVPCFWKVDLKESDFQRIIGKRIKVYWDGSRRWFTGRIESFDSKKKLHRILYNDGDVDELYLPDERFELEVVMSEGFTLCSSLMTNSINRQLGLVGKNTNVGDSLADRVNKPVEKKVTKEVPCFRKVDLSEADFKRIVGKRIKVYWDGSRRWFTGHIKSFDSKNKLHRISYYDGDVEQLYLPDERFKLEVVTSEGFTLCSSLTTDSINRELGAVGKKTNVADSLADNVNKPVKKKVTKEVLCFQKVDLSEGDFKRIAGKRIKVYWDGSRRWFTGHIESFDSKKKLHGIFYNDGDVEELNLLDERFELEVVTSEGFTLCSSLRTNSINRELGAVGKKTNVGDSLADSVNKPVEKKVTKEVACFQKVDLSESDFKRIIGKRIKVYWDGLRRWFTGRIESFDSKKKLHRILYSDGDVEELNLLDERFELEVVTSEGFTLCSNLRKNSINRELGSAGKKTKVGDSLADSVSRPVEKKVTKVIVGKRIKVYWGGSRRWFTGRIESFDSEKRLHRILYDDGDVDELNLLIERIELEVVTSEGFTLCSSLRTNSINKELGLVGKKTNVGDSLADSVNKPIEKIVMKVSEKPYMTLPEITHRRKEVPSFRKVELDESDFDRIVGKRIKVYWEGSRRWFTGRIESFDNEKKLHWIFYDDGDVDELNLLIERFELEVVPIEGFTLCSSLKKKSTKRS</sequence>
<feature type="domain" description="Tudor" evidence="6">
    <location>
        <begin position="44"/>
        <end position="104"/>
    </location>
</feature>
<dbReference type="Proteomes" id="UP001202328">
    <property type="component" value="Unassembled WGS sequence"/>
</dbReference>
<dbReference type="PANTHER" id="PTHR12663">
    <property type="entry name" value="ANDROGEN INDUCED INHIBITOR OF PROLIFERATION AS3 / PDS5-RELATED"/>
    <property type="match status" value="1"/>
</dbReference>
<reference evidence="7" key="1">
    <citation type="submission" date="2022-04" db="EMBL/GenBank/DDBJ databases">
        <title>A functionally conserved STORR gene fusion in Papaver species that diverged 16.8 million years ago.</title>
        <authorList>
            <person name="Catania T."/>
        </authorList>
    </citation>
    <scope>NUCLEOTIDE SEQUENCE</scope>
    <source>
        <strain evidence="7">S-188037</strain>
    </source>
</reference>
<keyword evidence="4" id="KW-0539">Nucleus</keyword>
<dbReference type="Pfam" id="PF21743">
    <property type="entry name" value="PTM_DIR17_Tudor"/>
    <property type="match status" value="3"/>
</dbReference>
<feature type="region of interest" description="Disordered" evidence="5">
    <location>
        <begin position="1"/>
        <end position="27"/>
    </location>
</feature>
<feature type="domain" description="Tudor" evidence="6">
    <location>
        <begin position="165"/>
        <end position="223"/>
    </location>
</feature>
<proteinExistence type="predicted"/>
<feature type="domain" description="Tudor" evidence="6">
    <location>
        <begin position="401"/>
        <end position="461"/>
    </location>
</feature>
<dbReference type="SUPFAM" id="SSF63748">
    <property type="entry name" value="Tudor/PWWP/MBT"/>
    <property type="match status" value="1"/>
</dbReference>
<comment type="caution">
    <text evidence="7">The sequence shown here is derived from an EMBL/GenBank/DDBJ whole genome shotgun (WGS) entry which is preliminary data.</text>
</comment>
<organism evidence="7 8">
    <name type="scientific">Papaver atlanticum</name>
    <dbReference type="NCBI Taxonomy" id="357466"/>
    <lineage>
        <taxon>Eukaryota</taxon>
        <taxon>Viridiplantae</taxon>
        <taxon>Streptophyta</taxon>
        <taxon>Embryophyta</taxon>
        <taxon>Tracheophyta</taxon>
        <taxon>Spermatophyta</taxon>
        <taxon>Magnoliopsida</taxon>
        <taxon>Ranunculales</taxon>
        <taxon>Papaveraceae</taxon>
        <taxon>Papaveroideae</taxon>
        <taxon>Papaver</taxon>
    </lineage>
</organism>
<dbReference type="AlphaFoldDB" id="A0AAD4TL45"/>
<evidence type="ECO:0000313" key="8">
    <source>
        <dbReference type="Proteomes" id="UP001202328"/>
    </source>
</evidence>
<evidence type="ECO:0000256" key="2">
    <source>
        <dbReference type="ARBA" id="ARBA00022763"/>
    </source>
</evidence>
<dbReference type="EMBL" id="JAJJMB010000440">
    <property type="protein sequence ID" value="KAI3962183.1"/>
    <property type="molecule type" value="Genomic_DNA"/>
</dbReference>
<dbReference type="PANTHER" id="PTHR12663:SF24">
    <property type="entry name" value="TUDOR DOMAIN-CONTAINING PROTEIN"/>
    <property type="match status" value="1"/>
</dbReference>
<dbReference type="GO" id="GO:0006281">
    <property type="term" value="P:DNA repair"/>
    <property type="evidence" value="ECO:0007669"/>
    <property type="project" value="UniProtKB-KW"/>
</dbReference>
<name>A0AAD4TL45_9MAGN</name>
<dbReference type="CDD" id="cd20404">
    <property type="entry name" value="Tudor_Agenet_AtEML-like"/>
    <property type="match status" value="6"/>
</dbReference>
<keyword evidence="8" id="KW-1185">Reference proteome</keyword>
<dbReference type="Gene3D" id="2.30.30.140">
    <property type="match status" value="6"/>
</dbReference>
<feature type="domain" description="Tudor" evidence="6">
    <location>
        <begin position="506"/>
        <end position="564"/>
    </location>
</feature>
<feature type="domain" description="Tudor" evidence="6">
    <location>
        <begin position="282"/>
        <end position="342"/>
    </location>
</feature>
<evidence type="ECO:0000259" key="6">
    <source>
        <dbReference type="SMART" id="SM00333"/>
    </source>
</evidence>
<keyword evidence="3" id="KW-0234">DNA repair</keyword>
<dbReference type="SMART" id="SM00333">
    <property type="entry name" value="TUDOR"/>
    <property type="match status" value="6"/>
</dbReference>
<evidence type="ECO:0000256" key="1">
    <source>
        <dbReference type="ARBA" id="ARBA00004123"/>
    </source>
</evidence>
<dbReference type="GO" id="GO:0005634">
    <property type="term" value="C:nucleus"/>
    <property type="evidence" value="ECO:0007669"/>
    <property type="project" value="UniProtKB-SubCell"/>
</dbReference>
<evidence type="ECO:0000256" key="5">
    <source>
        <dbReference type="SAM" id="MobiDB-lite"/>
    </source>
</evidence>
<dbReference type="GO" id="GO:0000785">
    <property type="term" value="C:chromatin"/>
    <property type="evidence" value="ECO:0007669"/>
    <property type="project" value="TreeGrafter"/>
</dbReference>
<dbReference type="InterPro" id="IPR047365">
    <property type="entry name" value="Tudor_AtPTM-like"/>
</dbReference>
<evidence type="ECO:0000256" key="4">
    <source>
        <dbReference type="ARBA" id="ARBA00023242"/>
    </source>
</evidence>
<feature type="domain" description="Tudor" evidence="6">
    <location>
        <begin position="642"/>
        <end position="700"/>
    </location>
</feature>
<dbReference type="InterPro" id="IPR039776">
    <property type="entry name" value="Pds5"/>
</dbReference>
<keyword evidence="2" id="KW-0227">DNA damage</keyword>